<keyword evidence="9" id="KW-0297">G-protein coupled receptor</keyword>
<dbReference type="Pfam" id="PF13853">
    <property type="entry name" value="7tm_4"/>
    <property type="match status" value="1"/>
</dbReference>
<dbReference type="PROSITE" id="PS50262">
    <property type="entry name" value="G_PROTEIN_RECEP_F1_2"/>
    <property type="match status" value="1"/>
</dbReference>
<dbReference type="Proteomes" id="UP000515159">
    <property type="component" value="Chromosome 1"/>
</dbReference>
<dbReference type="GeneID" id="117368308"/>
<dbReference type="PRINTS" id="PR00245">
    <property type="entry name" value="OLFACTORYR"/>
</dbReference>
<keyword evidence="2 10" id="KW-1003">Cell membrane</keyword>
<name>A0A6P8SFV2_GEOSA</name>
<accession>A0A6P8SFV2</accession>
<evidence type="ECO:0000256" key="8">
    <source>
        <dbReference type="ARBA" id="ARBA00023224"/>
    </source>
</evidence>
<dbReference type="InterPro" id="IPR000276">
    <property type="entry name" value="GPCR_Rhodpsn"/>
</dbReference>
<feature type="transmembrane region" description="Helical" evidence="10">
    <location>
        <begin position="140"/>
        <end position="162"/>
    </location>
</feature>
<dbReference type="PRINTS" id="PR00237">
    <property type="entry name" value="GPCRRHODOPSN"/>
</dbReference>
<keyword evidence="8 9" id="KW-0807">Transducer</keyword>
<evidence type="ECO:0000256" key="5">
    <source>
        <dbReference type="ARBA" id="ARBA00022725"/>
    </source>
</evidence>
<dbReference type="InterPro" id="IPR017452">
    <property type="entry name" value="GPCR_Rhodpsn_7TM"/>
</dbReference>
<dbReference type="RefSeq" id="XP_033817735.1">
    <property type="nucleotide sequence ID" value="XM_033961844.1"/>
</dbReference>
<feature type="transmembrane region" description="Helical" evidence="10">
    <location>
        <begin position="61"/>
        <end position="82"/>
    </location>
</feature>
<sequence length="318" mass="35476">MGYVNGTVVLEFILLGNSYLLRSPKLLFTLLLVIYIMSLMGNSLIIYLVQMDSHLHTPMYFFLSNLSLLEILFTSTTIPTMLAVSLGQGKRVSVPGCLTQVFFLHFLGCTECFLLVVMAYDRYIAICRPLHYTLAMTKIFCFELAAVSWASGFLDALVLAILTSKLPFCGPNEVSSFFCDVPPLLKLACTDTQANEAMLSVAGSLLVLIPFILILVSYFQIISAILRISSSQARWKVFSTCASHLTVVSLFYGTVIFTYVRSSSGYSKDQDRLGSLVYTVLTPMLNPLIYSLRNHEVKEAIKKTVWGKIRTVPGLFRD</sequence>
<dbReference type="FunFam" id="1.20.1070.10:FF:000001">
    <property type="entry name" value="Olfactory receptor"/>
    <property type="match status" value="1"/>
</dbReference>
<evidence type="ECO:0000256" key="7">
    <source>
        <dbReference type="ARBA" id="ARBA00023136"/>
    </source>
</evidence>
<evidence type="ECO:0000256" key="2">
    <source>
        <dbReference type="ARBA" id="ARBA00022475"/>
    </source>
</evidence>
<dbReference type="PANTHER" id="PTHR26453">
    <property type="entry name" value="OLFACTORY RECEPTOR"/>
    <property type="match status" value="1"/>
</dbReference>
<evidence type="ECO:0000256" key="4">
    <source>
        <dbReference type="ARBA" id="ARBA00022692"/>
    </source>
</evidence>
<evidence type="ECO:0000256" key="3">
    <source>
        <dbReference type="ARBA" id="ARBA00022606"/>
    </source>
</evidence>
<dbReference type="SUPFAM" id="SSF81321">
    <property type="entry name" value="Family A G protein-coupled receptor-like"/>
    <property type="match status" value="1"/>
</dbReference>
<dbReference type="InParanoid" id="A0A6P8SFV2"/>
<dbReference type="GO" id="GO:0004984">
    <property type="term" value="F:olfactory receptor activity"/>
    <property type="evidence" value="ECO:0007669"/>
    <property type="project" value="InterPro"/>
</dbReference>
<evidence type="ECO:0000256" key="10">
    <source>
        <dbReference type="RuleBase" id="RU363047"/>
    </source>
</evidence>
<keyword evidence="12" id="KW-1185">Reference proteome</keyword>
<dbReference type="AlphaFoldDB" id="A0A6P8SFV2"/>
<evidence type="ECO:0000256" key="1">
    <source>
        <dbReference type="ARBA" id="ARBA00004651"/>
    </source>
</evidence>
<protein>
    <recommendedName>
        <fullName evidence="10">Olfactory receptor</fullName>
    </recommendedName>
</protein>
<keyword evidence="3 10" id="KW-0716">Sensory transduction</keyword>
<feature type="transmembrane region" description="Helical" evidence="10">
    <location>
        <begin position="26"/>
        <end position="49"/>
    </location>
</feature>
<dbReference type="OrthoDB" id="6144223at2759"/>
<organism evidence="12 13">
    <name type="scientific">Geotrypetes seraphini</name>
    <name type="common">Gaboon caecilian</name>
    <name type="synonym">Caecilia seraphini</name>
    <dbReference type="NCBI Taxonomy" id="260995"/>
    <lineage>
        <taxon>Eukaryota</taxon>
        <taxon>Metazoa</taxon>
        <taxon>Chordata</taxon>
        <taxon>Craniata</taxon>
        <taxon>Vertebrata</taxon>
        <taxon>Euteleostomi</taxon>
        <taxon>Amphibia</taxon>
        <taxon>Gymnophiona</taxon>
        <taxon>Geotrypetes</taxon>
    </lineage>
</organism>
<feature type="domain" description="G-protein coupled receptors family 1 profile" evidence="11">
    <location>
        <begin position="41"/>
        <end position="290"/>
    </location>
</feature>
<evidence type="ECO:0000256" key="9">
    <source>
        <dbReference type="RuleBase" id="RU000688"/>
    </source>
</evidence>
<dbReference type="KEGG" id="gsh:117368308"/>
<gene>
    <name evidence="13" type="primary">LOC117368308</name>
</gene>
<evidence type="ECO:0000313" key="13">
    <source>
        <dbReference type="RefSeq" id="XP_033817735.1"/>
    </source>
</evidence>
<evidence type="ECO:0000256" key="6">
    <source>
        <dbReference type="ARBA" id="ARBA00022989"/>
    </source>
</evidence>
<keyword evidence="4 9" id="KW-0812">Transmembrane</keyword>
<dbReference type="GO" id="GO:0005886">
    <property type="term" value="C:plasma membrane"/>
    <property type="evidence" value="ECO:0007669"/>
    <property type="project" value="UniProtKB-SubCell"/>
</dbReference>
<reference evidence="13" key="1">
    <citation type="submission" date="2025-08" db="UniProtKB">
        <authorList>
            <consortium name="RefSeq"/>
        </authorList>
    </citation>
    <scope>IDENTIFICATION</scope>
</reference>
<dbReference type="PROSITE" id="PS00237">
    <property type="entry name" value="G_PROTEIN_RECEP_F1_1"/>
    <property type="match status" value="1"/>
</dbReference>
<comment type="subcellular location">
    <subcellularLocation>
        <location evidence="1 10">Cell membrane</location>
        <topology evidence="1 10">Multi-pass membrane protein</topology>
    </subcellularLocation>
</comment>
<evidence type="ECO:0000259" key="11">
    <source>
        <dbReference type="PROSITE" id="PS50262"/>
    </source>
</evidence>
<feature type="transmembrane region" description="Helical" evidence="10">
    <location>
        <begin position="102"/>
        <end position="120"/>
    </location>
</feature>
<dbReference type="CDD" id="cd13954">
    <property type="entry name" value="7tmA_OR"/>
    <property type="match status" value="1"/>
</dbReference>
<feature type="transmembrane region" description="Helical" evidence="10">
    <location>
        <begin position="238"/>
        <end position="260"/>
    </location>
</feature>
<proteinExistence type="inferred from homology"/>
<keyword evidence="7 10" id="KW-0472">Membrane</keyword>
<comment type="similarity">
    <text evidence="9">Belongs to the G-protein coupled receptor 1 family.</text>
</comment>
<dbReference type="InterPro" id="IPR000725">
    <property type="entry name" value="Olfact_rcpt"/>
</dbReference>
<keyword evidence="5 10" id="KW-0552">Olfaction</keyword>
<keyword evidence="9" id="KW-0675">Receptor</keyword>
<evidence type="ECO:0000313" key="12">
    <source>
        <dbReference type="Proteomes" id="UP000515159"/>
    </source>
</evidence>
<feature type="transmembrane region" description="Helical" evidence="10">
    <location>
        <begin position="272"/>
        <end position="292"/>
    </location>
</feature>
<dbReference type="Gene3D" id="1.20.1070.10">
    <property type="entry name" value="Rhodopsin 7-helix transmembrane proteins"/>
    <property type="match status" value="1"/>
</dbReference>
<keyword evidence="6 10" id="KW-1133">Transmembrane helix</keyword>
<feature type="transmembrane region" description="Helical" evidence="10">
    <location>
        <begin position="205"/>
        <end position="226"/>
    </location>
</feature>
<dbReference type="GO" id="GO:0004930">
    <property type="term" value="F:G protein-coupled receptor activity"/>
    <property type="evidence" value="ECO:0007669"/>
    <property type="project" value="UniProtKB-KW"/>
</dbReference>